<comment type="similarity">
    <text evidence="1">Belongs to the alpha-carbonic anhydrase family.</text>
</comment>
<dbReference type="SMART" id="SM01057">
    <property type="entry name" value="Carb_anhydrase"/>
    <property type="match status" value="1"/>
</dbReference>
<reference evidence="3" key="1">
    <citation type="submission" date="2021-04" db="EMBL/GenBank/DDBJ databases">
        <authorList>
            <consortium name="Molecular Ecology Group"/>
        </authorList>
    </citation>
    <scope>NUCLEOTIDE SEQUENCE</scope>
</reference>
<dbReference type="Gene3D" id="3.10.200.10">
    <property type="entry name" value="Alpha carbonic anhydrase"/>
    <property type="match status" value="1"/>
</dbReference>
<protein>
    <recommendedName>
        <fullName evidence="2">Alpha-carbonic anhydrase domain-containing protein</fullName>
    </recommendedName>
</protein>
<dbReference type="PANTHER" id="PTHR18952:SF278">
    <property type="entry name" value="CARBONIC ANHYDRASE"/>
    <property type="match status" value="1"/>
</dbReference>
<gene>
    <name evidence="3" type="ORF">CUNI_LOCUS16076</name>
</gene>
<dbReference type="InterPro" id="IPR036398">
    <property type="entry name" value="CA_dom_sf"/>
</dbReference>
<sequence>MMLIKSFFPTFSALSGIHGKNLDTIWSFTVKRYAGGSIGWSYLNQDTWHTENYTCSSDTNEPHSPINIFTKRTTRRTFKPFKFTNYDNKDLKMVLGNNGHLVKIDFPETQAEMTGGGHPEDFTVDHIHFHWGKKSTQGSEHFKNGTSFPMEMHIVHFNAIYPSLYDAEGQPSGLAVFAFLFELSRDPNPALTPIVGRLQEVRTPYTAVDLKLPSLATILPGNMDEFYQYTDGGLRGFPCITWTIFRETIKISESQLEKFRTLESSEGGNLEGNHRDPQDIPGVQVVSSYEVPASENTTQGSAFSKLIYKLVCGRSKNSKSPF</sequence>
<evidence type="ECO:0000313" key="4">
    <source>
        <dbReference type="Proteomes" id="UP000678393"/>
    </source>
</evidence>
<accession>A0A8S3ZRF0</accession>
<name>A0A8S3ZRF0_9EUPU</name>
<dbReference type="InterPro" id="IPR023561">
    <property type="entry name" value="Carbonic_anhydrase_a-class"/>
</dbReference>
<dbReference type="SUPFAM" id="SSF51069">
    <property type="entry name" value="Carbonic anhydrase"/>
    <property type="match status" value="1"/>
</dbReference>
<dbReference type="PANTHER" id="PTHR18952">
    <property type="entry name" value="CARBONIC ANHYDRASE"/>
    <property type="match status" value="1"/>
</dbReference>
<evidence type="ECO:0000313" key="3">
    <source>
        <dbReference type="EMBL" id="CAG5130518.1"/>
    </source>
</evidence>
<evidence type="ECO:0000259" key="2">
    <source>
        <dbReference type="PROSITE" id="PS51144"/>
    </source>
</evidence>
<dbReference type="Pfam" id="PF00194">
    <property type="entry name" value="Carb_anhydrase"/>
    <property type="match status" value="1"/>
</dbReference>
<dbReference type="EMBL" id="CAJHNH020004076">
    <property type="protein sequence ID" value="CAG5130518.1"/>
    <property type="molecule type" value="Genomic_DNA"/>
</dbReference>
<dbReference type="OrthoDB" id="429145at2759"/>
<dbReference type="GO" id="GO:0004089">
    <property type="term" value="F:carbonate dehydratase activity"/>
    <property type="evidence" value="ECO:0007669"/>
    <property type="project" value="InterPro"/>
</dbReference>
<feature type="domain" description="Alpha-carbonic anhydrase" evidence="2">
    <location>
        <begin position="38"/>
        <end position="289"/>
    </location>
</feature>
<proteinExistence type="inferred from homology"/>
<dbReference type="PROSITE" id="PS51144">
    <property type="entry name" value="ALPHA_CA_2"/>
    <property type="match status" value="1"/>
</dbReference>
<organism evidence="3 4">
    <name type="scientific">Candidula unifasciata</name>
    <dbReference type="NCBI Taxonomy" id="100452"/>
    <lineage>
        <taxon>Eukaryota</taxon>
        <taxon>Metazoa</taxon>
        <taxon>Spiralia</taxon>
        <taxon>Lophotrochozoa</taxon>
        <taxon>Mollusca</taxon>
        <taxon>Gastropoda</taxon>
        <taxon>Heterobranchia</taxon>
        <taxon>Euthyneura</taxon>
        <taxon>Panpulmonata</taxon>
        <taxon>Eupulmonata</taxon>
        <taxon>Stylommatophora</taxon>
        <taxon>Helicina</taxon>
        <taxon>Helicoidea</taxon>
        <taxon>Geomitridae</taxon>
        <taxon>Candidula</taxon>
    </lineage>
</organism>
<dbReference type="InterPro" id="IPR001148">
    <property type="entry name" value="CA_dom"/>
</dbReference>
<keyword evidence="4" id="KW-1185">Reference proteome</keyword>
<dbReference type="AlphaFoldDB" id="A0A8S3ZRF0"/>
<dbReference type="CDD" id="cd00326">
    <property type="entry name" value="alpha_CA"/>
    <property type="match status" value="1"/>
</dbReference>
<evidence type="ECO:0000256" key="1">
    <source>
        <dbReference type="ARBA" id="ARBA00010718"/>
    </source>
</evidence>
<dbReference type="GO" id="GO:0005886">
    <property type="term" value="C:plasma membrane"/>
    <property type="evidence" value="ECO:0007669"/>
    <property type="project" value="TreeGrafter"/>
</dbReference>
<comment type="caution">
    <text evidence="3">The sequence shown here is derived from an EMBL/GenBank/DDBJ whole genome shotgun (WGS) entry which is preliminary data.</text>
</comment>
<dbReference type="Proteomes" id="UP000678393">
    <property type="component" value="Unassembled WGS sequence"/>
</dbReference>
<dbReference type="GO" id="GO:0008270">
    <property type="term" value="F:zinc ion binding"/>
    <property type="evidence" value="ECO:0007669"/>
    <property type="project" value="InterPro"/>
</dbReference>